<reference evidence="2" key="1">
    <citation type="submission" date="2020-04" db="EMBL/GenBank/DDBJ databases">
        <title>Hybrid Assembly of Korean Phytophthora infestans isolates.</title>
        <authorList>
            <person name="Prokchorchik M."/>
            <person name="Lee Y."/>
            <person name="Seo J."/>
            <person name="Cho J.-H."/>
            <person name="Park Y.-E."/>
            <person name="Jang D.-C."/>
            <person name="Im J.-S."/>
            <person name="Choi J.-G."/>
            <person name="Park H.-J."/>
            <person name="Lee G.-B."/>
            <person name="Lee Y.-G."/>
            <person name="Hong S.-Y."/>
            <person name="Cho K."/>
            <person name="Sohn K.H."/>
        </authorList>
    </citation>
    <scope>NUCLEOTIDE SEQUENCE</scope>
    <source>
        <strain evidence="2">KR_1_A1</strain>
    </source>
</reference>
<proteinExistence type="predicted"/>
<evidence type="ECO:0000313" key="2">
    <source>
        <dbReference type="EMBL" id="KAF4034804.1"/>
    </source>
</evidence>
<dbReference type="AlphaFoldDB" id="A0A833VYZ4"/>
<accession>A0A833VYZ4</accession>
<feature type="compositionally biased region" description="Polar residues" evidence="1">
    <location>
        <begin position="140"/>
        <end position="157"/>
    </location>
</feature>
<dbReference type="Proteomes" id="UP000602510">
    <property type="component" value="Unassembled WGS sequence"/>
</dbReference>
<evidence type="ECO:0000256" key="1">
    <source>
        <dbReference type="SAM" id="MobiDB-lite"/>
    </source>
</evidence>
<comment type="caution">
    <text evidence="2">The sequence shown here is derived from an EMBL/GenBank/DDBJ whole genome shotgun (WGS) entry which is preliminary data.</text>
</comment>
<gene>
    <name evidence="2" type="ORF">GN244_ATG13213</name>
</gene>
<sequence length="213" mass="22721">MYRFRTPPVPYTVGCSINVPFSFSNLPAQKHFLSRSCPTFSRISDETPPRNNGKEWAIASNEGDAQTGERPPNMSCLSLGPLQSATPKREVEQSLQYTEEVPMPATLTRVLLAAVDNDSLTASGKTLAVDSAAESENSDVEGTNLNTEDGFSKTSAPVLTNGAPTIITPVADTATSDSDPPKSKPIKLLLFPAVGGTVGSRVTTQRAAREDHE</sequence>
<keyword evidence="3" id="KW-1185">Reference proteome</keyword>
<name>A0A833VYZ4_PHYIN</name>
<protein>
    <submittedName>
        <fullName evidence="2">Uncharacterized protein</fullName>
    </submittedName>
</protein>
<organism evidence="2 3">
    <name type="scientific">Phytophthora infestans</name>
    <name type="common">Potato late blight agent</name>
    <name type="synonym">Botrytis infestans</name>
    <dbReference type="NCBI Taxonomy" id="4787"/>
    <lineage>
        <taxon>Eukaryota</taxon>
        <taxon>Sar</taxon>
        <taxon>Stramenopiles</taxon>
        <taxon>Oomycota</taxon>
        <taxon>Peronosporomycetes</taxon>
        <taxon>Peronosporales</taxon>
        <taxon>Peronosporaceae</taxon>
        <taxon>Phytophthora</taxon>
    </lineage>
</organism>
<dbReference type="EMBL" id="WSZM01000344">
    <property type="protein sequence ID" value="KAF4034804.1"/>
    <property type="molecule type" value="Genomic_DNA"/>
</dbReference>
<evidence type="ECO:0000313" key="3">
    <source>
        <dbReference type="Proteomes" id="UP000602510"/>
    </source>
</evidence>
<feature type="region of interest" description="Disordered" evidence="1">
    <location>
        <begin position="132"/>
        <end position="157"/>
    </location>
</feature>